<dbReference type="SUPFAM" id="SSF52266">
    <property type="entry name" value="SGNH hydrolase"/>
    <property type="match status" value="1"/>
</dbReference>
<feature type="domain" description="SGNH hydrolase-type esterase" evidence="2">
    <location>
        <begin position="34"/>
        <end position="161"/>
    </location>
</feature>
<keyword evidence="1" id="KW-0732">Signal</keyword>
<dbReference type="EMBL" id="BJZT01000025">
    <property type="protein sequence ID" value="GEO99984.1"/>
    <property type="molecule type" value="Genomic_DNA"/>
</dbReference>
<feature type="signal peptide" evidence="1">
    <location>
        <begin position="1"/>
        <end position="27"/>
    </location>
</feature>
<dbReference type="InterPro" id="IPR036514">
    <property type="entry name" value="SGNH_hydro_sf"/>
</dbReference>
<protein>
    <recommendedName>
        <fullName evidence="2">SGNH hydrolase-type esterase domain-containing protein</fullName>
    </recommendedName>
</protein>
<dbReference type="Proteomes" id="UP000321258">
    <property type="component" value="Unassembled WGS sequence"/>
</dbReference>
<evidence type="ECO:0000313" key="4">
    <source>
        <dbReference type="Proteomes" id="UP000321258"/>
    </source>
</evidence>
<dbReference type="AlphaFoldDB" id="A0A512IQI0"/>
<reference evidence="3 4" key="1">
    <citation type="submission" date="2019-07" db="EMBL/GenBank/DDBJ databases">
        <title>Whole genome shotgun sequence of Methylobacterium haplocladii NBRC 107714.</title>
        <authorList>
            <person name="Hosoyama A."/>
            <person name="Uohara A."/>
            <person name="Ohji S."/>
            <person name="Ichikawa N."/>
        </authorList>
    </citation>
    <scope>NUCLEOTIDE SEQUENCE [LARGE SCALE GENOMIC DNA]</scope>
    <source>
        <strain evidence="3 4">NBRC 107714</strain>
    </source>
</reference>
<accession>A0A512IQI0</accession>
<dbReference type="Pfam" id="PF13472">
    <property type="entry name" value="Lipase_GDSL_2"/>
    <property type="match status" value="1"/>
</dbReference>
<evidence type="ECO:0000259" key="2">
    <source>
        <dbReference type="Pfam" id="PF13472"/>
    </source>
</evidence>
<dbReference type="RefSeq" id="WP_147078853.1">
    <property type="nucleotide sequence ID" value="NZ_BJZT01000025.1"/>
</dbReference>
<feature type="chain" id="PRO_5021862922" description="SGNH hydrolase-type esterase domain-containing protein" evidence="1">
    <location>
        <begin position="28"/>
        <end position="183"/>
    </location>
</feature>
<name>A0A512IQI0_9HYPH</name>
<keyword evidence="4" id="KW-1185">Reference proteome</keyword>
<evidence type="ECO:0000256" key="1">
    <source>
        <dbReference type="SAM" id="SignalP"/>
    </source>
</evidence>
<dbReference type="GO" id="GO:0016788">
    <property type="term" value="F:hydrolase activity, acting on ester bonds"/>
    <property type="evidence" value="ECO:0007669"/>
    <property type="project" value="UniProtKB-ARBA"/>
</dbReference>
<gene>
    <name evidence="3" type="ORF">MHA02_23720</name>
</gene>
<dbReference type="Gene3D" id="3.40.50.1110">
    <property type="entry name" value="SGNH hydrolase"/>
    <property type="match status" value="1"/>
</dbReference>
<dbReference type="InterPro" id="IPR013830">
    <property type="entry name" value="SGNH_hydro"/>
</dbReference>
<sequence length="183" mass="19408">MNRLRATLKALVPALALAGAAPPAAQAATLTVVAVGASNTSGWGVGEAAAYPAKLEVLLRERGLDVRVINAGRAFDTTSGMLGRLDAAVPDGTQLVVLQPGANDLRFFGTRERRATNIDAMVARLTGRGIRAIVYDPVFPREIYQWDGIHISRDGHARIAEELAPQVIAALTPPGRTRAPARR</sequence>
<comment type="caution">
    <text evidence="3">The sequence shown here is derived from an EMBL/GenBank/DDBJ whole genome shotgun (WGS) entry which is preliminary data.</text>
</comment>
<dbReference type="OrthoDB" id="8227335at2"/>
<organism evidence="3 4">
    <name type="scientific">Methylobacterium haplocladii</name>
    <dbReference type="NCBI Taxonomy" id="1176176"/>
    <lineage>
        <taxon>Bacteria</taxon>
        <taxon>Pseudomonadati</taxon>
        <taxon>Pseudomonadota</taxon>
        <taxon>Alphaproteobacteria</taxon>
        <taxon>Hyphomicrobiales</taxon>
        <taxon>Methylobacteriaceae</taxon>
        <taxon>Methylobacterium</taxon>
    </lineage>
</organism>
<proteinExistence type="predicted"/>
<evidence type="ECO:0000313" key="3">
    <source>
        <dbReference type="EMBL" id="GEO99984.1"/>
    </source>
</evidence>